<dbReference type="Gene3D" id="3.60.10.10">
    <property type="entry name" value="Endonuclease/exonuclease/phosphatase"/>
    <property type="match status" value="1"/>
</dbReference>
<proteinExistence type="inferred from homology"/>
<dbReference type="EC" id="3.1.-.-" evidence="10"/>
<evidence type="ECO:0000313" key="12">
    <source>
        <dbReference type="Proteomes" id="UP000694941"/>
    </source>
</evidence>
<dbReference type="SUPFAM" id="SSF56219">
    <property type="entry name" value="DNase I-like"/>
    <property type="match status" value="1"/>
</dbReference>
<dbReference type="InterPro" id="IPR010666">
    <property type="entry name" value="Znf_GRF"/>
</dbReference>
<comment type="similarity">
    <text evidence="2 10">Belongs to the DNA repair enzymes AP/ExoA family.</text>
</comment>
<comment type="catalytic activity">
    <reaction evidence="1">
        <text>Exonucleolytic cleavage in the 3'- to 5'-direction to yield nucleoside 5'-phosphates.</text>
        <dbReference type="EC" id="3.1.11.2"/>
    </reaction>
</comment>
<accession>A0ABM1B1X9</accession>
<organism evidence="12 13">
    <name type="scientific">Limulus polyphemus</name>
    <name type="common">Atlantic horseshoe crab</name>
    <dbReference type="NCBI Taxonomy" id="6850"/>
    <lineage>
        <taxon>Eukaryota</taxon>
        <taxon>Metazoa</taxon>
        <taxon>Ecdysozoa</taxon>
        <taxon>Arthropoda</taxon>
        <taxon>Chelicerata</taxon>
        <taxon>Merostomata</taxon>
        <taxon>Xiphosura</taxon>
        <taxon>Limulidae</taxon>
        <taxon>Limulus</taxon>
    </lineage>
</organism>
<keyword evidence="12" id="KW-1185">Reference proteome</keyword>
<protein>
    <recommendedName>
        <fullName evidence="10">DNA-(apurinic or apyrimidinic site) endonuclease</fullName>
        <ecNumber evidence="10">3.1.-.-</ecNumber>
    </recommendedName>
</protein>
<evidence type="ECO:0000256" key="4">
    <source>
        <dbReference type="ARBA" id="ARBA00022771"/>
    </source>
</evidence>
<keyword evidence="8" id="KW-0539">Nucleus</keyword>
<evidence type="ECO:0000256" key="5">
    <source>
        <dbReference type="ARBA" id="ARBA00022801"/>
    </source>
</evidence>
<evidence type="ECO:0000313" key="13">
    <source>
        <dbReference type="RefSeq" id="XP_013773132.1"/>
    </source>
</evidence>
<evidence type="ECO:0000256" key="6">
    <source>
        <dbReference type="ARBA" id="ARBA00022833"/>
    </source>
</evidence>
<dbReference type="PANTHER" id="PTHR22748:SF4">
    <property type="entry name" value="DNA-(APURINIC OR APYRIMIDINIC SITE) ENDONUCLEASE 2"/>
    <property type="match status" value="1"/>
</dbReference>
<dbReference type="Proteomes" id="UP000694941">
    <property type="component" value="Unplaced"/>
</dbReference>
<dbReference type="PROSITE" id="PS51999">
    <property type="entry name" value="ZF_GRF"/>
    <property type="match status" value="1"/>
</dbReference>
<dbReference type="RefSeq" id="XP_013773132.1">
    <property type="nucleotide sequence ID" value="XM_013917678.2"/>
</dbReference>
<evidence type="ECO:0000259" key="11">
    <source>
        <dbReference type="PROSITE" id="PS51999"/>
    </source>
</evidence>
<dbReference type="NCBIfam" id="TIGR00633">
    <property type="entry name" value="xth"/>
    <property type="match status" value="1"/>
</dbReference>
<evidence type="ECO:0000256" key="8">
    <source>
        <dbReference type="ARBA" id="ARBA00023242"/>
    </source>
</evidence>
<dbReference type="PROSITE" id="PS51435">
    <property type="entry name" value="AP_NUCLEASE_F1_4"/>
    <property type="match status" value="1"/>
</dbReference>
<dbReference type="InterPro" id="IPR036691">
    <property type="entry name" value="Endo/exonu/phosph_ase_sf"/>
</dbReference>
<evidence type="ECO:0000256" key="10">
    <source>
        <dbReference type="RuleBase" id="RU362131"/>
    </source>
</evidence>
<dbReference type="Pfam" id="PF06839">
    <property type="entry name" value="Zn_ribbon_GRF"/>
    <property type="match status" value="1"/>
</dbReference>
<evidence type="ECO:0000256" key="1">
    <source>
        <dbReference type="ARBA" id="ARBA00000493"/>
    </source>
</evidence>
<dbReference type="GeneID" id="106458202"/>
<keyword evidence="10" id="KW-0227">DNA damage</keyword>
<dbReference type="InterPro" id="IPR004808">
    <property type="entry name" value="AP_endonuc_1"/>
</dbReference>
<keyword evidence="6" id="KW-0862">Zinc</keyword>
<reference evidence="13" key="1">
    <citation type="submission" date="2025-08" db="UniProtKB">
        <authorList>
            <consortium name="RefSeq"/>
        </authorList>
    </citation>
    <scope>IDENTIFICATION</scope>
    <source>
        <tissue evidence="13">Muscle</tissue>
    </source>
</reference>
<keyword evidence="3 10" id="KW-0479">Metal-binding</keyword>
<evidence type="ECO:0000256" key="2">
    <source>
        <dbReference type="ARBA" id="ARBA00007092"/>
    </source>
</evidence>
<evidence type="ECO:0000256" key="7">
    <source>
        <dbReference type="ARBA" id="ARBA00022842"/>
    </source>
</evidence>
<keyword evidence="7 10" id="KW-0460">Magnesium</keyword>
<keyword evidence="10" id="KW-0234">DNA repair</keyword>
<keyword evidence="5" id="KW-0378">Hydrolase</keyword>
<dbReference type="PANTHER" id="PTHR22748">
    <property type="entry name" value="AP ENDONUCLEASE"/>
    <property type="match status" value="1"/>
</dbReference>
<gene>
    <name evidence="13" type="primary">LOC106458202</name>
</gene>
<dbReference type="CDD" id="cd09088">
    <property type="entry name" value="Ape2-like_AP-endo"/>
    <property type="match status" value="1"/>
</dbReference>
<feature type="domain" description="GRF-type" evidence="11">
    <location>
        <begin position="561"/>
        <end position="610"/>
    </location>
</feature>
<dbReference type="Pfam" id="PF03372">
    <property type="entry name" value="Exo_endo_phos"/>
    <property type="match status" value="1"/>
</dbReference>
<comment type="cofactor">
    <cofactor evidence="10">
        <name>Mg(2+)</name>
        <dbReference type="ChEBI" id="CHEBI:18420"/>
    </cofactor>
    <cofactor evidence="10">
        <name>Mn(2+)</name>
        <dbReference type="ChEBI" id="CHEBI:29035"/>
    </cofactor>
    <text evidence="10">Probably binds two magnesium or manganese ions per subunit.</text>
</comment>
<dbReference type="InterPro" id="IPR005135">
    <property type="entry name" value="Endo/exonuclease/phosphatase"/>
</dbReference>
<evidence type="ECO:0000256" key="3">
    <source>
        <dbReference type="ARBA" id="ARBA00022723"/>
    </source>
</evidence>
<keyword evidence="4 9" id="KW-0863">Zinc-finger</keyword>
<sequence length="616" mass="69927">MKILSWNINGLRTLKRPLKETLDSFNADIICFQETKVSRSLLEEELAIVEGYSSYYSFPRWQSGYSGVATYCRDSCQPERAEEGLSGLITGQNCHDDSLGFNGNFKEFTSQELMLLDAEGRAVVTSHEVQCNKKVEKLVIINVYCPRADPEKPERADFKLRFYYLLQKRAEKLVQNGFHVIIVGDLNTAHKPIDHCDPGDEVEFSLRPDRLWLSSFLGECSPNEDNNKEHDITFIDTFRHFNKSHTEAFTCWMTSTGARQTNYGTRLDYILCNRNFISHVMSSIILPEIKGSDHCPIAIELRCDPVASRRCPSLCTKYWLEFVGKQQKLSLFLRQPVQVTAQITDFQPVNSYIPKRRANSHSETVSKKKQNVQKISQKSITSFFVPQTSTLQTTIPSKQGILDSVDNSTNSNLNIFTTIDHHYSSKNSASSCYSNPHMLFSHTACVSDDEKSVNIIPSGSSETSMICSHDAESDCNSDGNLSSQSSTKSFSLKCENITKNFLQKSTYCVLEETDEQYQNPSFTLNTTKNNQCQEYHINNQMEKQKQLWKSVLCGPQPPPLCKGHKEPCVLKTVKKQGPNNGRQFFTCAHPEGRAENPEAKCNHFQWVNPPKVKGKR</sequence>
<name>A0ABM1B1X9_LIMPO</name>
<evidence type="ECO:0000256" key="9">
    <source>
        <dbReference type="PROSITE-ProRule" id="PRU01343"/>
    </source>
</evidence>